<dbReference type="InterPro" id="IPR050738">
    <property type="entry name" value="Sulfatase"/>
</dbReference>
<feature type="domain" description="Sulfatase N-terminal" evidence="3">
    <location>
        <begin position="8"/>
        <end position="137"/>
    </location>
</feature>
<protein>
    <recommendedName>
        <fullName evidence="3">Sulfatase N-terminal domain-containing protein</fullName>
    </recommendedName>
</protein>
<dbReference type="PANTHER" id="PTHR42693">
    <property type="entry name" value="ARYLSULFATASE FAMILY MEMBER"/>
    <property type="match status" value="1"/>
</dbReference>
<dbReference type="EMBL" id="BSUN01000001">
    <property type="protein sequence ID" value="GMA37615.1"/>
    <property type="molecule type" value="Genomic_DNA"/>
</dbReference>
<name>A0ABQ6II95_9MICO</name>
<reference evidence="5" key="1">
    <citation type="journal article" date="2019" name="Int. J. Syst. Evol. Microbiol.">
        <title>The Global Catalogue of Microorganisms (GCM) 10K type strain sequencing project: providing services to taxonomists for standard genome sequencing and annotation.</title>
        <authorList>
            <consortium name="The Broad Institute Genomics Platform"/>
            <consortium name="The Broad Institute Genome Sequencing Center for Infectious Disease"/>
            <person name="Wu L."/>
            <person name="Ma J."/>
        </authorList>
    </citation>
    <scope>NUCLEOTIDE SEQUENCE [LARGE SCALE GENOMIC DNA]</scope>
    <source>
        <strain evidence="5">NBRC 112299</strain>
    </source>
</reference>
<accession>A0ABQ6II95</accession>
<evidence type="ECO:0000313" key="5">
    <source>
        <dbReference type="Proteomes" id="UP001157125"/>
    </source>
</evidence>
<sequence length="252" mass="27196">MKVIDKGAADDAPFFLYLAHHYPHEPLTTSEDNLGRSDAGLYGDVVEGLDDGIGRLVETLQETGELDNTLLIVTSDNGPWYQGSAGDHRGRKGSVYEGGFLVPFLAHWPAGLDGGRTIDAMTMGTDVFPTVLEWLGIAAPTDRKLDGSSMAGLIDGTSDAASEFYYFYSGLDLLAVSDGRFKYHAVTDYVDAPSGNADGLSVTAQGPWLFDLDADPGENYDVSARYPDVAAALKAEFERRTAEMDVNPRGWN</sequence>
<dbReference type="Pfam" id="PF00884">
    <property type="entry name" value="Sulfatase"/>
    <property type="match status" value="1"/>
</dbReference>
<evidence type="ECO:0000256" key="2">
    <source>
        <dbReference type="ARBA" id="ARBA00022801"/>
    </source>
</evidence>
<evidence type="ECO:0000256" key="1">
    <source>
        <dbReference type="ARBA" id="ARBA00008779"/>
    </source>
</evidence>
<evidence type="ECO:0000259" key="3">
    <source>
        <dbReference type="Pfam" id="PF00884"/>
    </source>
</evidence>
<evidence type="ECO:0000313" key="4">
    <source>
        <dbReference type="EMBL" id="GMA37615.1"/>
    </source>
</evidence>
<dbReference type="Gene3D" id="3.30.1120.10">
    <property type="match status" value="1"/>
</dbReference>
<dbReference type="Gene3D" id="3.40.720.10">
    <property type="entry name" value="Alkaline Phosphatase, subunit A"/>
    <property type="match status" value="1"/>
</dbReference>
<dbReference type="SUPFAM" id="SSF53649">
    <property type="entry name" value="Alkaline phosphatase-like"/>
    <property type="match status" value="1"/>
</dbReference>
<keyword evidence="2" id="KW-0378">Hydrolase</keyword>
<comment type="caution">
    <text evidence="4">The sequence shown here is derived from an EMBL/GenBank/DDBJ whole genome shotgun (WGS) entry which is preliminary data.</text>
</comment>
<organism evidence="4 5">
    <name type="scientific">Demequina litorisediminis</name>
    <dbReference type="NCBI Taxonomy" id="1849022"/>
    <lineage>
        <taxon>Bacteria</taxon>
        <taxon>Bacillati</taxon>
        <taxon>Actinomycetota</taxon>
        <taxon>Actinomycetes</taxon>
        <taxon>Micrococcales</taxon>
        <taxon>Demequinaceae</taxon>
        <taxon>Demequina</taxon>
    </lineage>
</organism>
<comment type="similarity">
    <text evidence="1">Belongs to the sulfatase family.</text>
</comment>
<dbReference type="Proteomes" id="UP001157125">
    <property type="component" value="Unassembled WGS sequence"/>
</dbReference>
<keyword evidence="5" id="KW-1185">Reference proteome</keyword>
<gene>
    <name evidence="4" type="ORF">GCM10025876_38190</name>
</gene>
<dbReference type="Pfam" id="PF14707">
    <property type="entry name" value="Sulfatase_C"/>
    <property type="match status" value="1"/>
</dbReference>
<dbReference type="InterPro" id="IPR017850">
    <property type="entry name" value="Alkaline_phosphatase_core_sf"/>
</dbReference>
<dbReference type="PANTHER" id="PTHR42693:SF53">
    <property type="entry name" value="ENDO-4-O-SULFATASE"/>
    <property type="match status" value="1"/>
</dbReference>
<proteinExistence type="inferred from homology"/>
<dbReference type="InterPro" id="IPR000917">
    <property type="entry name" value="Sulfatase_N"/>
</dbReference>